<dbReference type="SUPFAM" id="SSF56496">
    <property type="entry name" value="Fibrinogen C-terminal domain-like"/>
    <property type="match status" value="1"/>
</dbReference>
<dbReference type="InterPro" id="IPR014716">
    <property type="entry name" value="Fibrinogen_a/b/g_C_1"/>
</dbReference>
<comment type="caution">
    <text evidence="4">The sequence shown here is derived from an EMBL/GenBank/DDBJ whole genome shotgun (WGS) entry which is preliminary data.</text>
</comment>
<dbReference type="PROSITE" id="PS51406">
    <property type="entry name" value="FIBRINOGEN_C_2"/>
    <property type="match status" value="1"/>
</dbReference>
<organism evidence="4 5">
    <name type="scientific">Porites evermanni</name>
    <dbReference type="NCBI Taxonomy" id="104178"/>
    <lineage>
        <taxon>Eukaryota</taxon>
        <taxon>Metazoa</taxon>
        <taxon>Cnidaria</taxon>
        <taxon>Anthozoa</taxon>
        <taxon>Hexacorallia</taxon>
        <taxon>Scleractinia</taxon>
        <taxon>Fungiina</taxon>
        <taxon>Poritidae</taxon>
        <taxon>Porites</taxon>
    </lineage>
</organism>
<feature type="signal peptide" evidence="1">
    <location>
        <begin position="1"/>
        <end position="19"/>
    </location>
</feature>
<evidence type="ECO:0000313" key="5">
    <source>
        <dbReference type="Proteomes" id="UP001159427"/>
    </source>
</evidence>
<evidence type="ECO:0000313" key="4">
    <source>
        <dbReference type="EMBL" id="CAH3019287.1"/>
    </source>
</evidence>
<dbReference type="PROSITE" id="PS50948">
    <property type="entry name" value="PAN"/>
    <property type="match status" value="1"/>
</dbReference>
<name>A0ABN8LTC0_9CNID</name>
<feature type="domain" description="Apple" evidence="2">
    <location>
        <begin position="17"/>
        <end position="104"/>
    </location>
</feature>
<protein>
    <recommendedName>
        <fullName evidence="6">Apple domain-containing protein</fullName>
    </recommendedName>
</protein>
<sequence>MTTALSVTLILFLFSTCLGSEQAYRQALGLIIADRVLLGCNIATFKTSDFLSCAQKCLAHSQCKSYNYYNTTENNGLCEINSENQGDVEEHFSYQPGSLFGRLMAIKNPRSCLDLLESGFYSSGFYTVWDSRNHPFRVFCDLASEKGWAWTLVMSQAYHNKDIKKLTKVPFYVDGSLNPTNPNWSAYRLHLRQMQDLKAVSSHWRITCNFPVKVFDRQDYVKGNFSKFNILSFEGRYACRFMDYINIKGYNCSQCTAAWWQHTGSLLHHDLSFGRCSFGNSKPPGISVWNADYFGYYENRDTSFSCSSEHSSTTNHWFGGTIPV</sequence>
<dbReference type="InterPro" id="IPR003609">
    <property type="entry name" value="Pan_app"/>
</dbReference>
<dbReference type="Gene3D" id="3.50.4.10">
    <property type="entry name" value="Hepatocyte Growth Factor"/>
    <property type="match status" value="1"/>
</dbReference>
<proteinExistence type="predicted"/>
<dbReference type="InterPro" id="IPR002181">
    <property type="entry name" value="Fibrinogen_a/b/g_C_dom"/>
</dbReference>
<dbReference type="Pfam" id="PF00024">
    <property type="entry name" value="PAN_1"/>
    <property type="match status" value="1"/>
</dbReference>
<evidence type="ECO:0000256" key="1">
    <source>
        <dbReference type="SAM" id="SignalP"/>
    </source>
</evidence>
<dbReference type="Proteomes" id="UP001159427">
    <property type="component" value="Unassembled WGS sequence"/>
</dbReference>
<keyword evidence="5" id="KW-1185">Reference proteome</keyword>
<dbReference type="InterPro" id="IPR036056">
    <property type="entry name" value="Fibrinogen-like_C"/>
</dbReference>
<dbReference type="EMBL" id="CALNXI010000112">
    <property type="protein sequence ID" value="CAH3019287.1"/>
    <property type="molecule type" value="Genomic_DNA"/>
</dbReference>
<keyword evidence="1" id="KW-0732">Signal</keyword>
<feature type="domain" description="Fibrinogen C-terminal" evidence="3">
    <location>
        <begin position="103"/>
        <end position="156"/>
    </location>
</feature>
<dbReference type="SUPFAM" id="SSF57414">
    <property type="entry name" value="Hairpin loop containing domain-like"/>
    <property type="match status" value="1"/>
</dbReference>
<evidence type="ECO:0000259" key="2">
    <source>
        <dbReference type="PROSITE" id="PS50948"/>
    </source>
</evidence>
<evidence type="ECO:0000259" key="3">
    <source>
        <dbReference type="PROSITE" id="PS51406"/>
    </source>
</evidence>
<feature type="chain" id="PRO_5047081560" description="Apple domain-containing protein" evidence="1">
    <location>
        <begin position="20"/>
        <end position="324"/>
    </location>
</feature>
<gene>
    <name evidence="4" type="ORF">PEVE_00002163</name>
</gene>
<accession>A0ABN8LTC0</accession>
<evidence type="ECO:0008006" key="6">
    <source>
        <dbReference type="Google" id="ProtNLM"/>
    </source>
</evidence>
<dbReference type="Gene3D" id="3.90.215.10">
    <property type="entry name" value="Gamma Fibrinogen, chain A, domain 1"/>
    <property type="match status" value="1"/>
</dbReference>
<reference evidence="4 5" key="1">
    <citation type="submission" date="2022-05" db="EMBL/GenBank/DDBJ databases">
        <authorList>
            <consortium name="Genoscope - CEA"/>
            <person name="William W."/>
        </authorList>
    </citation>
    <scope>NUCLEOTIDE SEQUENCE [LARGE SCALE GENOMIC DNA]</scope>
</reference>